<organism evidence="2 3">
    <name type="scientific">Dendrobium thyrsiflorum</name>
    <name type="common">Pinecone-like raceme dendrobium</name>
    <name type="synonym">Orchid</name>
    <dbReference type="NCBI Taxonomy" id="117978"/>
    <lineage>
        <taxon>Eukaryota</taxon>
        <taxon>Viridiplantae</taxon>
        <taxon>Streptophyta</taxon>
        <taxon>Embryophyta</taxon>
        <taxon>Tracheophyta</taxon>
        <taxon>Spermatophyta</taxon>
        <taxon>Magnoliopsida</taxon>
        <taxon>Liliopsida</taxon>
        <taxon>Asparagales</taxon>
        <taxon>Orchidaceae</taxon>
        <taxon>Epidendroideae</taxon>
        <taxon>Malaxideae</taxon>
        <taxon>Dendrobiinae</taxon>
        <taxon>Dendrobium</taxon>
    </lineage>
</organism>
<keyword evidence="1" id="KW-1133">Transmembrane helix</keyword>
<dbReference type="Proteomes" id="UP001552299">
    <property type="component" value="Unassembled WGS sequence"/>
</dbReference>
<proteinExistence type="predicted"/>
<feature type="transmembrane region" description="Helical" evidence="1">
    <location>
        <begin position="148"/>
        <end position="173"/>
    </location>
</feature>
<dbReference type="EMBL" id="JANQDX010000009">
    <property type="protein sequence ID" value="KAL0919085.1"/>
    <property type="molecule type" value="Genomic_DNA"/>
</dbReference>
<gene>
    <name evidence="2" type="ORF">M5K25_011158</name>
</gene>
<feature type="transmembrane region" description="Helical" evidence="1">
    <location>
        <begin position="370"/>
        <end position="394"/>
    </location>
</feature>
<keyword evidence="3" id="KW-1185">Reference proteome</keyword>
<feature type="transmembrane region" description="Helical" evidence="1">
    <location>
        <begin position="261"/>
        <end position="284"/>
    </location>
</feature>
<evidence type="ECO:0008006" key="4">
    <source>
        <dbReference type="Google" id="ProtNLM"/>
    </source>
</evidence>
<reference evidence="2 3" key="1">
    <citation type="journal article" date="2024" name="Plant Biotechnol. J.">
        <title>Dendrobium thyrsiflorum genome and its molecular insights into genes involved in important horticultural traits.</title>
        <authorList>
            <person name="Chen B."/>
            <person name="Wang J.Y."/>
            <person name="Zheng P.J."/>
            <person name="Li K.L."/>
            <person name="Liang Y.M."/>
            <person name="Chen X.F."/>
            <person name="Zhang C."/>
            <person name="Zhao X."/>
            <person name="He X."/>
            <person name="Zhang G.Q."/>
            <person name="Liu Z.J."/>
            <person name="Xu Q."/>
        </authorList>
    </citation>
    <scope>NUCLEOTIDE SEQUENCE [LARGE SCALE GENOMIC DNA]</scope>
    <source>
        <strain evidence="2">GZMU011</strain>
    </source>
</reference>
<feature type="transmembrane region" description="Helical" evidence="1">
    <location>
        <begin position="316"/>
        <end position="334"/>
    </location>
</feature>
<protein>
    <recommendedName>
        <fullName evidence="4">Transmembrane protein</fullName>
    </recommendedName>
</protein>
<dbReference type="AlphaFoldDB" id="A0ABD0V2L8"/>
<sequence length="404" mass="43697">MEVLQRRGGDIWQQGSGRATGGQRFLAGAAACCWKDSGNRNISKLRDTCLFVCAWPLGFLSDVPSVSCLVAPRELLLGAVFGADGWGFVLIFGVCFLTPRFPLVLLFPWPLWLAGLLSPTVLRSFGLLPPPLLLGKHAGFFGKACELVPPLLLLLGKLASFSSFVSTSNLLLLSMVATPLQELDFSNSLPTSNASSPAMVDPGIDHGFVYNAKGQVNILQSPFFNFTPDVDQSVEEYVDRIIFQLAATIDKQFSSVQWDTCLFMCACPLGFLSGVPSVSCLVAPRELLLGAVFGADGWGFVLIFGVCFLTPRFPIVLLFLWPLWLAGLLSPTVLRSFGLLPPPLLLGKPAGFFGKACELVPPLLLLLGKLASFSSFVSASTLLLLSMVATPLYFSSQKYNFRIN</sequence>
<feature type="transmembrane region" description="Helical" evidence="1">
    <location>
        <begin position="290"/>
        <end position="309"/>
    </location>
</feature>
<keyword evidence="1" id="KW-0812">Transmembrane</keyword>
<feature type="transmembrane region" description="Helical" evidence="1">
    <location>
        <begin position="75"/>
        <end position="97"/>
    </location>
</feature>
<evidence type="ECO:0000256" key="1">
    <source>
        <dbReference type="SAM" id="Phobius"/>
    </source>
</evidence>
<name>A0ABD0V2L8_DENTH</name>
<accession>A0ABD0V2L8</accession>
<feature type="transmembrane region" description="Helical" evidence="1">
    <location>
        <begin position="109"/>
        <end position="128"/>
    </location>
</feature>
<evidence type="ECO:0000313" key="2">
    <source>
        <dbReference type="EMBL" id="KAL0919085.1"/>
    </source>
</evidence>
<comment type="caution">
    <text evidence="2">The sequence shown here is derived from an EMBL/GenBank/DDBJ whole genome shotgun (WGS) entry which is preliminary data.</text>
</comment>
<keyword evidence="1" id="KW-0472">Membrane</keyword>
<evidence type="ECO:0000313" key="3">
    <source>
        <dbReference type="Proteomes" id="UP001552299"/>
    </source>
</evidence>